<dbReference type="FunFam" id="3.40.50.300:FF:000326">
    <property type="entry name" value="P-loop containing nucleoside triphosphate hydrolase"/>
    <property type="match status" value="1"/>
</dbReference>
<dbReference type="Pfam" id="PF13087">
    <property type="entry name" value="AAA_12"/>
    <property type="match status" value="1"/>
</dbReference>
<dbReference type="Gene3D" id="3.40.50.300">
    <property type="entry name" value="P-loop containing nucleotide triphosphate hydrolases"/>
    <property type="match status" value="2"/>
</dbReference>
<dbReference type="InterPro" id="IPR056474">
    <property type="entry name" value="SEN1_barrel"/>
</dbReference>
<dbReference type="SUPFAM" id="SSF52540">
    <property type="entry name" value="P-loop containing nucleoside triphosphate hydrolases"/>
    <property type="match status" value="1"/>
</dbReference>
<feature type="region of interest" description="Disordered" evidence="7">
    <location>
        <begin position="1150"/>
        <end position="1205"/>
    </location>
</feature>
<feature type="compositionally biased region" description="Polar residues" evidence="7">
    <location>
        <begin position="2183"/>
        <end position="2192"/>
    </location>
</feature>
<evidence type="ECO:0000259" key="8">
    <source>
        <dbReference type="Pfam" id="PF12726"/>
    </source>
</evidence>
<feature type="compositionally biased region" description="Gly residues" evidence="7">
    <location>
        <begin position="2387"/>
        <end position="2401"/>
    </location>
</feature>
<gene>
    <name evidence="12" type="primary">SEN1</name>
    <name evidence="12" type="ORF">IWW39_000146</name>
</gene>
<dbReference type="InterPro" id="IPR047187">
    <property type="entry name" value="SF1_C_Upf1"/>
</dbReference>
<feature type="compositionally biased region" description="Basic and acidic residues" evidence="7">
    <location>
        <begin position="1150"/>
        <end position="1159"/>
    </location>
</feature>
<dbReference type="GO" id="GO:0016604">
    <property type="term" value="C:nuclear body"/>
    <property type="evidence" value="ECO:0007669"/>
    <property type="project" value="TreeGrafter"/>
</dbReference>
<dbReference type="PANTHER" id="PTHR10887:SF495">
    <property type="entry name" value="HELICASE SENATAXIN ISOFORM X1-RELATED"/>
    <property type="match status" value="1"/>
</dbReference>
<comment type="similarity">
    <text evidence="1">Belongs to the DNA2/NAM7 helicase family.</text>
</comment>
<evidence type="ECO:0000256" key="4">
    <source>
        <dbReference type="ARBA" id="ARBA00022806"/>
    </source>
</evidence>
<dbReference type="InterPro" id="IPR024481">
    <property type="entry name" value="Helicase_Sen1_N"/>
</dbReference>
<keyword evidence="13" id="KW-1185">Reference proteome</keyword>
<dbReference type="InterPro" id="IPR045055">
    <property type="entry name" value="DNA2/NAM7-like"/>
</dbReference>
<feature type="compositionally biased region" description="Pro residues" evidence="7">
    <location>
        <begin position="2295"/>
        <end position="2319"/>
    </location>
</feature>
<feature type="compositionally biased region" description="Basic and acidic residues" evidence="7">
    <location>
        <begin position="2353"/>
        <end position="2365"/>
    </location>
</feature>
<evidence type="ECO:0000256" key="1">
    <source>
        <dbReference type="ARBA" id="ARBA00007913"/>
    </source>
</evidence>
<protein>
    <submittedName>
        <fullName evidence="12">DEAD-box type RNA helicase</fullName>
    </submittedName>
</protein>
<keyword evidence="6" id="KW-0175">Coiled coil</keyword>
<evidence type="ECO:0000259" key="9">
    <source>
        <dbReference type="Pfam" id="PF13086"/>
    </source>
</evidence>
<dbReference type="GO" id="GO:0005524">
    <property type="term" value="F:ATP binding"/>
    <property type="evidence" value="ECO:0007669"/>
    <property type="project" value="UniProtKB-KW"/>
</dbReference>
<comment type="caution">
    <text evidence="12">The sequence shown here is derived from an EMBL/GenBank/DDBJ whole genome shotgun (WGS) entry which is preliminary data.</text>
</comment>
<dbReference type="Pfam" id="PF23576">
    <property type="entry name" value="SEN1_barrel"/>
    <property type="match status" value="1"/>
</dbReference>
<feature type="coiled-coil region" evidence="6">
    <location>
        <begin position="1689"/>
        <end position="1762"/>
    </location>
</feature>
<dbReference type="GO" id="GO:0006369">
    <property type="term" value="P:termination of RNA polymerase II transcription"/>
    <property type="evidence" value="ECO:0007669"/>
    <property type="project" value="TreeGrafter"/>
</dbReference>
<dbReference type="InterPro" id="IPR041677">
    <property type="entry name" value="DNA2/NAM7_AAA_11"/>
</dbReference>
<dbReference type="InterPro" id="IPR027417">
    <property type="entry name" value="P-loop_NTPase"/>
</dbReference>
<feature type="domain" description="Helicase SEN1 beta-barrel" evidence="11">
    <location>
        <begin position="1335"/>
        <end position="1455"/>
    </location>
</feature>
<dbReference type="GO" id="GO:0001147">
    <property type="term" value="F:transcription termination site sequence-specific DNA binding"/>
    <property type="evidence" value="ECO:0007669"/>
    <property type="project" value="TreeGrafter"/>
</dbReference>
<dbReference type="EMBL" id="JANBTX010000002">
    <property type="protein sequence ID" value="KAJ2691247.1"/>
    <property type="molecule type" value="Genomic_DNA"/>
</dbReference>
<sequence>MDVPTLAELQALVRLRRQNAHDEEIALDFLMKSTQLFVTRKEKCWWCLPEKRPIATEMLHIFSIAEQTSRIIDYKAALAEQFARCTTCIGHYYESKAELRVRYSQIYSAGLVDSFFLGIEQWDANRIAQSLCQAMAGDSASGLIVLFEALCSATNLLYYPEVAAATVKYITSRIDAGNPPKIGTRLLPGVMALCVHDDLRIQQWACRSLKPVNSKHTQISADSIVDVFACLLKELALRAKSRTPYALSSSGALPPHIDKVNFPFSSDVSLWSGLRMVLGKLSDQSKQDLLLKLDGYPVIVLQLVMGLTGSDFVEGLRAFAGIIGAADRRAVWPKISQHLKITPADFAQVVLKHQAVRGHFYSDTTEPADLSDDGLRDLRRKLKPALEWVLPFINSLSLPHDAPAVVALLNGLLYTIRSDPNVPLTRAALAVLTGVHIITHCFALAPGEKFLADGSFLLGEFLDQRLQTFIDIVQNRDPLSQSELVMDGVEELIDKMLREDLSDSHTGISTISLAAQKLRDCYTQHTRLDAELVDDPPTLIRFLPLWTALLADLLNTNIAKKALSATSYLLLFDSLPDDFVAHLPVSWRTVYDRFEQDRLDILVLLKQYLDGVAYSLEGRDVELRMEFERLVFDSLVRFLVSPAKSLHHASLCILRGVSLDSSSDDIDSDPSTMDYSDLDMTCYEILKRHGNQLLISLTEATNNCKFLVNYNRPAHSCSSSTALLARTTVLAVTDLAESKGTEAVAGLFFAFCDLLGSILKASSANVIQTSGRGIYTGAVTVVFQTVYSMLNTMECSDFVRAVKGSNSLDENEAFHKLSNCVSEMLNYLEGSDELNVSVDIVKAFGLIANGLSISPGIKMLCPRETVQALVEGTRGCLDPRQRQSFAGITAMPVWEKRAHANSKTKPVQIIFDDEEALAAVDHYDLSDILGANGEVIEIDSSPATSPVMSLTTSSLVPTALPAHLDLGPPVVRPPPSVPTSWAPTTTAPAPATAAAAPQPSRCVVSIPDRKAADNDDDVVEVHFTSEDAVTSQRKRQTSMDFWIPQNSRRAGTAAAPSARPFGSTTSTAATSKGKKSGGSSVLDQLRNKSVQDHRLLMPSTMTIPRQVVKAPRSMATVPVDKWASEHFSDPYAPMAIESTIHARDVSKKALEEMERDRVARGKHPVSQTTSDDSDSSSSDDEADGTGEMKSASGLAGLMKIRKPSATRAVPRRTMMILQPNGDLLAGGIRGHGGAAGGLLMSREAREQALAKQREKLRLTPSMSLLHKRLLGWEYHATGDVPPDVPLSGLTKVIDLYDSHAQYFSALEPLFMLESWTQFQRAKEEAVGAESGEGVLRSRIGVDDFQDLTFDMSLADVQSIYDNDVVVFSENLSREKRIAQAIPKVGTFPATGMSASGSGTAGNRYANRQTFLAMVKSRVFGRESATVVMRVYFQGPRLAMFLNKLVLNSSWEFCKLYSLTPTHREYSALMSLPYLDENLVKEILWPKLLARKTIGRREVAKFMKAHALNQPQAEAVVSAIKRDHGFSLIQGPPGTGKTKTILGLTGALLSLAKRSRVEGARQTGESTVADGSGPKRPNNKLLICAPSNAAVDEIVKRLKSGIRDDDGKTFFPSVVRVGQSDSISSTVRDTTLDFLMDKALNAFSADGESSRIAGDKSISDSQSQLLLDVAGRSRREGKAVAQASTAREEQQTAAESLRVLRQQLDEVNAENRELDSKMQGLDPSDTAAMSELRERYRRCIAKRKSINQKINSERSRVREAAQKMDATKHKVRLQILQRTDILCCTLSGSGHELLTSLGCTFDTVIIDEAAQSVELACLIPLKYGCERCILVGDPNQLPPTVLSQTAAQYMYNQSMFVRIQKSSPNLVSLLSIQYRMHPEISIFPSRLFYESRLKDGPDMDRKQSAPWHSNGNYPPFTFFNIKSGREQTDGSHSVFNPFEVDAATQLVFSLCKDYPHLYWKQKIGIITPYKLQLRKLVAKFKQLFGPAITDAIEFNTVDGFQGQEKEVIIFSCVRAGGSGVGFLSDERRMNVGLTRARKSLFVLGNADLLDSSPLWRQMIDDARSRRLLRESTLPLFGCQVRNGATLNNLLSDAPVKASRDVDGEGSRTEFIPEKIDEEALERLNKSIEQANVDSSSSAVATLSLDGKRKHVDGGQAARNEVPPITVDTNRGLARDESVRKRCRQSSSPDSGSLDQFERDALQLPLTAGSSGHSRSNSNECLSAPVLSSGSHVLSSAQAPPKREALLAAQREKQRSSLFIPRKRGGGNVGRVLSREHQHAPIPPRAPGASLEQQQQQPPPPSMSPPPPPPPASPPPPPPLPRCAVPISLPSTSQPAPPRPHVPQKRSSAASQKASSREHGSRQKDRTPPGSAAPPRPKKRRAGLFRPPIGGGSGNSSGGGSSGRHGRGDKNRENDREDMISEMFR</sequence>
<feature type="compositionally biased region" description="Basic and acidic residues" evidence="7">
    <location>
        <begin position="2404"/>
        <end position="2423"/>
    </location>
</feature>
<keyword evidence="3" id="KW-0378">Hydrolase</keyword>
<dbReference type="Pfam" id="PF12726">
    <property type="entry name" value="SEN1_N"/>
    <property type="match status" value="1"/>
</dbReference>
<evidence type="ECO:0000259" key="11">
    <source>
        <dbReference type="Pfam" id="PF23576"/>
    </source>
</evidence>
<feature type="compositionally biased region" description="Low complexity" evidence="7">
    <location>
        <begin position="2343"/>
        <end position="2352"/>
    </location>
</feature>
<accession>A0A9W8GSR5</accession>
<keyword evidence="2" id="KW-0547">Nucleotide-binding</keyword>
<feature type="domain" description="Helicase Sen1 N-terminal" evidence="8">
    <location>
        <begin position="75"/>
        <end position="658"/>
    </location>
</feature>
<proteinExistence type="inferred from homology"/>
<feature type="compositionally biased region" description="Low complexity" evidence="7">
    <location>
        <begin position="1062"/>
        <end position="1071"/>
    </location>
</feature>
<dbReference type="CDD" id="cd18808">
    <property type="entry name" value="SF1_C_Upf1"/>
    <property type="match status" value="1"/>
</dbReference>
<evidence type="ECO:0000256" key="2">
    <source>
        <dbReference type="ARBA" id="ARBA00022741"/>
    </source>
</evidence>
<dbReference type="OrthoDB" id="6513042at2759"/>
<evidence type="ECO:0000256" key="3">
    <source>
        <dbReference type="ARBA" id="ARBA00022801"/>
    </source>
</evidence>
<reference evidence="12" key="1">
    <citation type="submission" date="2022-07" db="EMBL/GenBank/DDBJ databases">
        <title>Phylogenomic reconstructions and comparative analyses of Kickxellomycotina fungi.</title>
        <authorList>
            <person name="Reynolds N.K."/>
            <person name="Stajich J.E."/>
            <person name="Barry K."/>
            <person name="Grigoriev I.V."/>
            <person name="Crous P."/>
            <person name="Smith M.E."/>
        </authorList>
    </citation>
    <scope>NUCLEOTIDE SEQUENCE</scope>
    <source>
        <strain evidence="12">CBS 109367</strain>
    </source>
</reference>
<feature type="region of interest" description="Disordered" evidence="7">
    <location>
        <begin position="2246"/>
        <end position="2423"/>
    </location>
</feature>
<evidence type="ECO:0000256" key="7">
    <source>
        <dbReference type="SAM" id="MobiDB-lite"/>
    </source>
</evidence>
<feature type="region of interest" description="Disordered" evidence="7">
    <location>
        <begin position="1043"/>
        <end position="1085"/>
    </location>
</feature>
<feature type="domain" description="DNA2/NAM7 helicase-like C-terminal" evidence="10">
    <location>
        <begin position="1850"/>
        <end position="2045"/>
    </location>
</feature>
<dbReference type="Pfam" id="PF13086">
    <property type="entry name" value="AAA_11"/>
    <property type="match status" value="1"/>
</dbReference>
<feature type="region of interest" description="Disordered" evidence="7">
    <location>
        <begin position="1557"/>
        <end position="1577"/>
    </location>
</feature>
<feature type="region of interest" description="Disordered" evidence="7">
    <location>
        <begin position="2142"/>
        <end position="2194"/>
    </location>
</feature>
<evidence type="ECO:0000313" key="13">
    <source>
        <dbReference type="Proteomes" id="UP001151516"/>
    </source>
</evidence>
<feature type="compositionally biased region" description="Low complexity" evidence="7">
    <location>
        <begin position="978"/>
        <end position="1000"/>
    </location>
</feature>
<evidence type="ECO:0000256" key="6">
    <source>
        <dbReference type="SAM" id="Coils"/>
    </source>
</evidence>
<evidence type="ECO:0000313" key="12">
    <source>
        <dbReference type="EMBL" id="KAJ2691247.1"/>
    </source>
</evidence>
<name>A0A9W8GSR5_9FUNG</name>
<dbReference type="PANTHER" id="PTHR10887">
    <property type="entry name" value="DNA2/NAM7 HELICASE FAMILY"/>
    <property type="match status" value="1"/>
</dbReference>
<dbReference type="CDD" id="cd18042">
    <property type="entry name" value="DEXXQc_SETX"/>
    <property type="match status" value="1"/>
</dbReference>
<feature type="region of interest" description="Disordered" evidence="7">
    <location>
        <begin position="974"/>
        <end position="1000"/>
    </location>
</feature>
<organism evidence="12 13">
    <name type="scientific">Coemansia spiralis</name>
    <dbReference type="NCBI Taxonomy" id="417178"/>
    <lineage>
        <taxon>Eukaryota</taxon>
        <taxon>Fungi</taxon>
        <taxon>Fungi incertae sedis</taxon>
        <taxon>Zoopagomycota</taxon>
        <taxon>Kickxellomycotina</taxon>
        <taxon>Kickxellomycetes</taxon>
        <taxon>Kickxellales</taxon>
        <taxon>Kickxellaceae</taxon>
        <taxon>Coemansia</taxon>
    </lineage>
</organism>
<dbReference type="GO" id="GO:0016787">
    <property type="term" value="F:hydrolase activity"/>
    <property type="evidence" value="ECO:0007669"/>
    <property type="project" value="UniProtKB-KW"/>
</dbReference>
<dbReference type="InterPro" id="IPR041679">
    <property type="entry name" value="DNA2/NAM7-like_C"/>
</dbReference>
<keyword evidence="4 12" id="KW-0347">Helicase</keyword>
<evidence type="ECO:0000259" key="10">
    <source>
        <dbReference type="Pfam" id="PF13087"/>
    </source>
</evidence>
<keyword evidence="5" id="KW-0067">ATP-binding</keyword>
<dbReference type="GO" id="GO:0004386">
    <property type="term" value="F:helicase activity"/>
    <property type="evidence" value="ECO:0007669"/>
    <property type="project" value="UniProtKB-KW"/>
</dbReference>
<dbReference type="Proteomes" id="UP001151516">
    <property type="component" value="Unassembled WGS sequence"/>
</dbReference>
<evidence type="ECO:0000256" key="5">
    <source>
        <dbReference type="ARBA" id="ARBA00022840"/>
    </source>
</evidence>
<feature type="domain" description="DNA2/NAM7 helicase helicase" evidence="9">
    <location>
        <begin position="1507"/>
        <end position="1843"/>
    </location>
</feature>
<dbReference type="GO" id="GO:0005694">
    <property type="term" value="C:chromosome"/>
    <property type="evidence" value="ECO:0007669"/>
    <property type="project" value="UniProtKB-ARBA"/>
</dbReference>
<feature type="compositionally biased region" description="Acidic residues" evidence="7">
    <location>
        <begin position="1171"/>
        <end position="1184"/>
    </location>
</feature>